<dbReference type="OrthoDB" id="9788327at2"/>
<sequence length="256" mass="30125">MKRFFKGIITTLISTQIFSVTAFAYEKAGKLEELEYSIYKHLENRDRNFIILYTGERIDFKDNALNCIKNAYSKDDYLERSWLEIRPVAKVTQEGIETTFDVTYLTTKEQEEYVDRELKRITESLINSNMSDLDKVKVINDYIINRYDYDNTQKSIDVYSALTSSITVCQGYSMTAYKMFNYAGIENRIIIGKIKDTPHSWNSVKIQGNWYQLDITNNDSIERNKYFLISDDTLISKGYIWDTSKYPKSYKKYDDA</sequence>
<gene>
    <name evidence="2" type="ORF">CLCHR_35770</name>
</gene>
<protein>
    <submittedName>
        <fullName evidence="2">Transglutaminase-like superfamily protein</fullName>
    </submittedName>
</protein>
<evidence type="ECO:0000313" key="2">
    <source>
        <dbReference type="EMBL" id="OPJ59264.1"/>
    </source>
</evidence>
<keyword evidence="3" id="KW-1185">Reference proteome</keyword>
<dbReference type="PANTHER" id="PTHR46333:SF2">
    <property type="entry name" value="CYTOKINESIS PROTEIN 3"/>
    <property type="match status" value="1"/>
</dbReference>
<evidence type="ECO:0000259" key="1">
    <source>
        <dbReference type="Pfam" id="PF01841"/>
    </source>
</evidence>
<dbReference type="InterPro" id="IPR052557">
    <property type="entry name" value="CAP/Cytokinesis_protein"/>
</dbReference>
<dbReference type="InterPro" id="IPR038765">
    <property type="entry name" value="Papain-like_cys_pep_sf"/>
</dbReference>
<proteinExistence type="predicted"/>
<dbReference type="STRING" id="225345.CLCHR_35770"/>
<dbReference type="Proteomes" id="UP000191056">
    <property type="component" value="Unassembled WGS sequence"/>
</dbReference>
<name>A0A1V4IHH0_9CLOT</name>
<dbReference type="EMBL" id="MZGT01000055">
    <property type="protein sequence ID" value="OPJ59264.1"/>
    <property type="molecule type" value="Genomic_DNA"/>
</dbReference>
<feature type="domain" description="Transglutaminase-like" evidence="1">
    <location>
        <begin position="120"/>
        <end position="214"/>
    </location>
</feature>
<reference evidence="2 3" key="1">
    <citation type="submission" date="2017-03" db="EMBL/GenBank/DDBJ databases">
        <title>Genome sequence of Clostridium chromiireducens DSM 23318.</title>
        <authorList>
            <person name="Poehlein A."/>
            <person name="Daniel R."/>
        </authorList>
    </citation>
    <scope>NUCLEOTIDE SEQUENCE [LARGE SCALE GENOMIC DNA]</scope>
    <source>
        <strain evidence="2 3">DSM 23318</strain>
    </source>
</reference>
<dbReference type="AlphaFoldDB" id="A0A1V4IHH0"/>
<dbReference type="Pfam" id="PF01841">
    <property type="entry name" value="Transglut_core"/>
    <property type="match status" value="1"/>
</dbReference>
<dbReference type="SUPFAM" id="SSF54001">
    <property type="entry name" value="Cysteine proteinases"/>
    <property type="match status" value="1"/>
</dbReference>
<dbReference type="GO" id="GO:0005737">
    <property type="term" value="C:cytoplasm"/>
    <property type="evidence" value="ECO:0007669"/>
    <property type="project" value="TreeGrafter"/>
</dbReference>
<dbReference type="RefSeq" id="WP_079441244.1">
    <property type="nucleotide sequence ID" value="NZ_MZGT01000055.1"/>
</dbReference>
<dbReference type="Gene3D" id="3.10.620.30">
    <property type="match status" value="1"/>
</dbReference>
<dbReference type="PANTHER" id="PTHR46333">
    <property type="entry name" value="CYTOKINESIS PROTEIN 3"/>
    <property type="match status" value="1"/>
</dbReference>
<comment type="caution">
    <text evidence="2">The sequence shown here is derived from an EMBL/GenBank/DDBJ whole genome shotgun (WGS) entry which is preliminary data.</text>
</comment>
<accession>A0A1V4IHH0</accession>
<evidence type="ECO:0000313" key="3">
    <source>
        <dbReference type="Proteomes" id="UP000191056"/>
    </source>
</evidence>
<organism evidence="2 3">
    <name type="scientific">Clostridium chromiireducens</name>
    <dbReference type="NCBI Taxonomy" id="225345"/>
    <lineage>
        <taxon>Bacteria</taxon>
        <taxon>Bacillati</taxon>
        <taxon>Bacillota</taxon>
        <taxon>Clostridia</taxon>
        <taxon>Eubacteriales</taxon>
        <taxon>Clostridiaceae</taxon>
        <taxon>Clostridium</taxon>
    </lineage>
</organism>
<dbReference type="InterPro" id="IPR002931">
    <property type="entry name" value="Transglutaminase-like"/>
</dbReference>